<dbReference type="RefSeq" id="WP_413271393.1">
    <property type="nucleotide sequence ID" value="NZ_JBHFNQ010000119.1"/>
</dbReference>
<comment type="caution">
    <text evidence="1">The sequence shown here is derived from an EMBL/GenBank/DDBJ whole genome shotgun (WGS) entry which is preliminary data.</text>
</comment>
<dbReference type="EMBL" id="JBHFNQ010000119">
    <property type="protein sequence ID" value="MFB2878318.1"/>
    <property type="molecule type" value="Genomic_DNA"/>
</dbReference>
<sequence length="100" mass="11540">MALNFQENQLARLNKYIEAKHWGTEQQTNASFSSWQLKRCDYLIDCFVGIAKSIAPYNQNYTERLNSSKVGNSHLIVLFSPKISSTNLVLPFDRFFGMED</sequence>
<protein>
    <submittedName>
        <fullName evidence="1">Uncharacterized protein</fullName>
    </submittedName>
</protein>
<name>A0ABV4X6B2_9CYAN</name>
<organism evidence="1 2">
    <name type="scientific">Floridaenema aerugineum BLCC-F46</name>
    <dbReference type="NCBI Taxonomy" id="3153654"/>
    <lineage>
        <taxon>Bacteria</taxon>
        <taxon>Bacillati</taxon>
        <taxon>Cyanobacteriota</taxon>
        <taxon>Cyanophyceae</taxon>
        <taxon>Oscillatoriophycideae</taxon>
        <taxon>Aerosakkonematales</taxon>
        <taxon>Aerosakkonemataceae</taxon>
        <taxon>Floridanema</taxon>
        <taxon>Floridanema aerugineum</taxon>
    </lineage>
</organism>
<proteinExistence type="predicted"/>
<keyword evidence="2" id="KW-1185">Reference proteome</keyword>
<dbReference type="Proteomes" id="UP001576774">
    <property type="component" value="Unassembled WGS sequence"/>
</dbReference>
<accession>A0ABV4X6B2</accession>
<evidence type="ECO:0000313" key="2">
    <source>
        <dbReference type="Proteomes" id="UP001576774"/>
    </source>
</evidence>
<gene>
    <name evidence="1" type="ORF">ACE1CC_15815</name>
</gene>
<reference evidence="1 2" key="1">
    <citation type="submission" date="2024-09" db="EMBL/GenBank/DDBJ databases">
        <title>Floridaenema gen nov. (Aerosakkonemataceae, Aerosakkonematales ord. nov., Cyanobacteria) from benthic tropical and subtropical fresh waters, with the description of four new species.</title>
        <authorList>
            <person name="Moretto J.A."/>
            <person name="Berthold D.E."/>
            <person name="Lefler F.W."/>
            <person name="Huang I.-S."/>
            <person name="Laughinghouse H. IV."/>
        </authorList>
    </citation>
    <scope>NUCLEOTIDE SEQUENCE [LARGE SCALE GENOMIC DNA]</scope>
    <source>
        <strain evidence="1 2">BLCC-F46</strain>
    </source>
</reference>
<evidence type="ECO:0000313" key="1">
    <source>
        <dbReference type="EMBL" id="MFB2878318.1"/>
    </source>
</evidence>